<dbReference type="PROSITE" id="PS51257">
    <property type="entry name" value="PROKAR_LIPOPROTEIN"/>
    <property type="match status" value="1"/>
</dbReference>
<evidence type="ECO:0000259" key="6">
    <source>
        <dbReference type="PROSITE" id="PS50983"/>
    </source>
</evidence>
<dbReference type="SUPFAM" id="SSF53807">
    <property type="entry name" value="Helical backbone' metal receptor"/>
    <property type="match status" value="1"/>
</dbReference>
<gene>
    <name evidence="7" type="ORF">ATK86_1094</name>
</gene>
<feature type="domain" description="Fe/B12 periplasmic-binding" evidence="6">
    <location>
        <begin position="82"/>
        <end position="353"/>
    </location>
</feature>
<dbReference type="GO" id="GO:0030288">
    <property type="term" value="C:outer membrane-bounded periplasmic space"/>
    <property type="evidence" value="ECO:0007669"/>
    <property type="project" value="TreeGrafter"/>
</dbReference>
<comment type="subcellular location">
    <subcellularLocation>
        <location evidence="1">Cell envelope</location>
    </subcellularLocation>
</comment>
<dbReference type="PANTHER" id="PTHR30532:SF25">
    <property type="entry name" value="IRON(III) DICITRATE-BINDING PERIPLASMIC PROTEIN"/>
    <property type="match status" value="1"/>
</dbReference>
<dbReference type="Pfam" id="PF01497">
    <property type="entry name" value="Peripla_BP_2"/>
    <property type="match status" value="1"/>
</dbReference>
<feature type="signal peptide" evidence="5">
    <location>
        <begin position="1"/>
        <end position="26"/>
    </location>
</feature>
<organism evidence="7 8">
    <name type="scientific">Nocardia fluminea</name>
    <dbReference type="NCBI Taxonomy" id="134984"/>
    <lineage>
        <taxon>Bacteria</taxon>
        <taxon>Bacillati</taxon>
        <taxon>Actinomycetota</taxon>
        <taxon>Actinomycetes</taxon>
        <taxon>Mycobacteriales</taxon>
        <taxon>Nocardiaceae</taxon>
        <taxon>Nocardia</taxon>
    </lineage>
</organism>
<dbReference type="Proteomes" id="UP000233766">
    <property type="component" value="Unassembled WGS sequence"/>
</dbReference>
<evidence type="ECO:0000256" key="4">
    <source>
        <dbReference type="ARBA" id="ARBA00022729"/>
    </source>
</evidence>
<dbReference type="RefSeq" id="WP_101463408.1">
    <property type="nucleotide sequence ID" value="NZ_PJMW01000001.1"/>
</dbReference>
<evidence type="ECO:0000256" key="5">
    <source>
        <dbReference type="SAM" id="SignalP"/>
    </source>
</evidence>
<comment type="caution">
    <text evidence="7">The sequence shown here is derived from an EMBL/GenBank/DDBJ whole genome shotgun (WGS) entry which is preliminary data.</text>
</comment>
<dbReference type="Gene3D" id="3.40.50.1980">
    <property type="entry name" value="Nitrogenase molybdenum iron protein domain"/>
    <property type="match status" value="2"/>
</dbReference>
<dbReference type="OrthoDB" id="9793175at2"/>
<sequence length="355" mass="37264">MNTPLSRRLAAAAVVAAAVLSLSACGQDRTTTGAAGSDCDTASNLDGGAYPRTIEKGAVKDPAGADVGTVVDPATITTRPVRIAALDQTFVDAALVLNTEVVAYTTYQAMGEKLPAFLGSAAETCGGRAVNIGNLQTPDIEKLAGARPDLIVSAKVRHEKQYEQFKGIKLGSGTVPVVFSQTTGATWKENLLLLAKAVDKENLAKAELAAYQDRAAKIGAAIKAKNGGNAPTVSLLRFLPKEDRLMQRVSFVGDIFADTGLNQPDKSTDPKNDFSITLSPERLLDADADYIFLTSNGEDAAAQRKAAAEANPLWNQLRGKVTPVDDLVWLTSVGLTGAHAVLDDIAKTFAVDPAK</sequence>
<dbReference type="PANTHER" id="PTHR30532">
    <property type="entry name" value="IRON III DICITRATE-BINDING PERIPLASMIC PROTEIN"/>
    <property type="match status" value="1"/>
</dbReference>
<keyword evidence="4 5" id="KW-0732">Signal</keyword>
<comment type="similarity">
    <text evidence="2">Belongs to the bacterial solute-binding protein 8 family.</text>
</comment>
<evidence type="ECO:0000256" key="1">
    <source>
        <dbReference type="ARBA" id="ARBA00004196"/>
    </source>
</evidence>
<dbReference type="PROSITE" id="PS50983">
    <property type="entry name" value="FE_B12_PBP"/>
    <property type="match status" value="1"/>
</dbReference>
<reference evidence="7 8" key="1">
    <citation type="submission" date="2017-12" db="EMBL/GenBank/DDBJ databases">
        <title>Sequencing the genomes of 1000 Actinobacteria strains.</title>
        <authorList>
            <person name="Klenk H.-P."/>
        </authorList>
    </citation>
    <scope>NUCLEOTIDE SEQUENCE [LARGE SCALE GENOMIC DNA]</scope>
    <source>
        <strain evidence="7 8">DSM 44489</strain>
    </source>
</reference>
<keyword evidence="8" id="KW-1185">Reference proteome</keyword>
<feature type="chain" id="PRO_5038815783" evidence="5">
    <location>
        <begin position="27"/>
        <end position="355"/>
    </location>
</feature>
<dbReference type="EMBL" id="PJMW01000001">
    <property type="protein sequence ID" value="PKV99053.1"/>
    <property type="molecule type" value="Genomic_DNA"/>
</dbReference>
<keyword evidence="3" id="KW-0813">Transport</keyword>
<dbReference type="AlphaFoldDB" id="A0A2N3WYU2"/>
<accession>A0A2N3WYU2</accession>
<evidence type="ECO:0000256" key="3">
    <source>
        <dbReference type="ARBA" id="ARBA00022448"/>
    </source>
</evidence>
<evidence type="ECO:0000313" key="8">
    <source>
        <dbReference type="Proteomes" id="UP000233766"/>
    </source>
</evidence>
<evidence type="ECO:0000256" key="2">
    <source>
        <dbReference type="ARBA" id="ARBA00008814"/>
    </source>
</evidence>
<dbReference type="InterPro" id="IPR002491">
    <property type="entry name" value="ABC_transptr_periplasmic_BD"/>
</dbReference>
<proteinExistence type="inferred from homology"/>
<evidence type="ECO:0000313" key="7">
    <source>
        <dbReference type="EMBL" id="PKV99053.1"/>
    </source>
</evidence>
<protein>
    <submittedName>
        <fullName evidence="7">Iron complex transport system substrate-binding protein</fullName>
    </submittedName>
</protein>
<dbReference type="GO" id="GO:1901678">
    <property type="term" value="P:iron coordination entity transport"/>
    <property type="evidence" value="ECO:0007669"/>
    <property type="project" value="UniProtKB-ARBA"/>
</dbReference>
<dbReference type="InterPro" id="IPR051313">
    <property type="entry name" value="Bact_iron-sidero_bind"/>
</dbReference>
<name>A0A2N3WYU2_9NOCA</name>